<feature type="compositionally biased region" description="Low complexity" evidence="4">
    <location>
        <begin position="444"/>
        <end position="455"/>
    </location>
</feature>
<feature type="region of interest" description="Disordered" evidence="4">
    <location>
        <begin position="424"/>
        <end position="525"/>
    </location>
</feature>
<dbReference type="PROSITE" id="PS50012">
    <property type="entry name" value="RCC1_3"/>
    <property type="match status" value="6"/>
</dbReference>
<dbReference type="PANTHER" id="PTHR45982:SF1">
    <property type="entry name" value="REGULATOR OF CHROMOSOME CONDENSATION"/>
    <property type="match status" value="1"/>
</dbReference>
<feature type="repeat" description="RCC1" evidence="3">
    <location>
        <begin position="90"/>
        <end position="141"/>
    </location>
</feature>
<keyword evidence="7" id="KW-1185">Reference proteome</keyword>
<proteinExistence type="predicted"/>
<accession>A0A182P7D4</accession>
<dbReference type="GO" id="GO:0005085">
    <property type="term" value="F:guanyl-nucleotide exchange factor activity"/>
    <property type="evidence" value="ECO:0007669"/>
    <property type="project" value="TreeGrafter"/>
</dbReference>
<reference evidence="7" key="1">
    <citation type="submission" date="2013-03" db="EMBL/GenBank/DDBJ databases">
        <title>The Genome Sequence of Anopheles epiroticus epiroticus2.</title>
        <authorList>
            <consortium name="The Broad Institute Genomics Platform"/>
            <person name="Neafsey D.E."/>
            <person name="Howell P."/>
            <person name="Walker B."/>
            <person name="Young S.K."/>
            <person name="Zeng Q."/>
            <person name="Gargeya S."/>
            <person name="Fitzgerald M."/>
            <person name="Haas B."/>
            <person name="Abouelleil A."/>
            <person name="Allen A.W."/>
            <person name="Alvarado L."/>
            <person name="Arachchi H.M."/>
            <person name="Berlin A.M."/>
            <person name="Chapman S.B."/>
            <person name="Gainer-Dewar J."/>
            <person name="Goldberg J."/>
            <person name="Griggs A."/>
            <person name="Gujja S."/>
            <person name="Hansen M."/>
            <person name="Howarth C."/>
            <person name="Imamovic A."/>
            <person name="Ireland A."/>
            <person name="Larimer J."/>
            <person name="McCowan C."/>
            <person name="Murphy C."/>
            <person name="Pearson M."/>
            <person name="Poon T.W."/>
            <person name="Priest M."/>
            <person name="Roberts A."/>
            <person name="Saif S."/>
            <person name="Shea T."/>
            <person name="Sisk P."/>
            <person name="Sykes S."/>
            <person name="Wortman J."/>
            <person name="Nusbaum C."/>
            <person name="Birren B."/>
        </authorList>
    </citation>
    <scope>NUCLEOTIDE SEQUENCE [LARGE SCALE GENOMIC DNA]</scope>
    <source>
        <strain evidence="7">Epiroticus2</strain>
    </source>
</reference>
<dbReference type="PROSITE" id="PS00626">
    <property type="entry name" value="RCC1_2"/>
    <property type="match status" value="3"/>
</dbReference>
<dbReference type="InterPro" id="IPR000408">
    <property type="entry name" value="Reg_chr_condens"/>
</dbReference>
<protein>
    <recommendedName>
        <fullName evidence="5">RCC1-like domain-containing protein</fullName>
    </recommendedName>
</protein>
<dbReference type="PROSITE" id="PS00625">
    <property type="entry name" value="RCC1_1"/>
    <property type="match status" value="1"/>
</dbReference>
<evidence type="ECO:0000313" key="6">
    <source>
        <dbReference type="EnsemblMetazoa" id="AEPI002836-PA"/>
    </source>
</evidence>
<feature type="compositionally biased region" description="Low complexity" evidence="4">
    <location>
        <begin position="472"/>
        <end position="485"/>
    </location>
</feature>
<evidence type="ECO:0000256" key="4">
    <source>
        <dbReference type="SAM" id="MobiDB-lite"/>
    </source>
</evidence>
<feature type="repeat" description="RCC1" evidence="3">
    <location>
        <begin position="259"/>
        <end position="312"/>
    </location>
</feature>
<dbReference type="PRINTS" id="PR00633">
    <property type="entry name" value="RCCNDNSATION"/>
</dbReference>
<feature type="compositionally biased region" description="Polar residues" evidence="4">
    <location>
        <begin position="456"/>
        <end position="468"/>
    </location>
</feature>
<feature type="compositionally biased region" description="Low complexity" evidence="4">
    <location>
        <begin position="505"/>
        <end position="517"/>
    </location>
</feature>
<evidence type="ECO:0000256" key="1">
    <source>
        <dbReference type="ARBA" id="ARBA00022658"/>
    </source>
</evidence>
<evidence type="ECO:0000313" key="7">
    <source>
        <dbReference type="Proteomes" id="UP000075885"/>
    </source>
</evidence>
<dbReference type="AlphaFoldDB" id="A0A182P7D4"/>
<dbReference type="InterPro" id="IPR051553">
    <property type="entry name" value="Ran_GTPase-activating"/>
</dbReference>
<dbReference type="EnsemblMetazoa" id="AEPI002836-RA">
    <property type="protein sequence ID" value="AEPI002836-PA"/>
    <property type="gene ID" value="AEPI002836"/>
</dbReference>
<dbReference type="Pfam" id="PF25390">
    <property type="entry name" value="WD40_RLD"/>
    <property type="match status" value="1"/>
</dbReference>
<dbReference type="PANTHER" id="PTHR45982">
    <property type="entry name" value="REGULATOR OF CHROMOSOME CONDENSATION"/>
    <property type="match status" value="1"/>
</dbReference>
<dbReference type="InterPro" id="IPR058923">
    <property type="entry name" value="RCC1-like_dom"/>
</dbReference>
<feature type="repeat" description="RCC1" evidence="3">
    <location>
        <begin position="367"/>
        <end position="420"/>
    </location>
</feature>
<dbReference type="Proteomes" id="UP000075885">
    <property type="component" value="Unassembled WGS sequence"/>
</dbReference>
<feature type="repeat" description="RCC1" evidence="3">
    <location>
        <begin position="39"/>
        <end position="89"/>
    </location>
</feature>
<name>A0A182P7D4_9DIPT</name>
<dbReference type="Gene3D" id="2.130.10.30">
    <property type="entry name" value="Regulator of chromosome condensation 1/beta-lactamase-inhibitor protein II"/>
    <property type="match status" value="1"/>
</dbReference>
<dbReference type="STRING" id="199890.A0A182P7D4"/>
<dbReference type="SUPFAM" id="SSF50985">
    <property type="entry name" value="RCC1/BLIP-II"/>
    <property type="match status" value="1"/>
</dbReference>
<evidence type="ECO:0000256" key="2">
    <source>
        <dbReference type="ARBA" id="ARBA00022737"/>
    </source>
</evidence>
<dbReference type="InterPro" id="IPR009091">
    <property type="entry name" value="RCC1/BLIP-II"/>
</dbReference>
<keyword evidence="2" id="KW-0677">Repeat</keyword>
<dbReference type="GO" id="GO:0005737">
    <property type="term" value="C:cytoplasm"/>
    <property type="evidence" value="ECO:0007669"/>
    <property type="project" value="TreeGrafter"/>
</dbReference>
<dbReference type="VEuPathDB" id="VectorBase:AEPI002836"/>
<feature type="repeat" description="RCC1" evidence="3">
    <location>
        <begin position="313"/>
        <end position="366"/>
    </location>
</feature>
<keyword evidence="1" id="KW-0344">Guanine-nucleotide releasing factor</keyword>
<sequence length="525" mass="55406">MGRGRPRKEAPAEGEGPAAKLQRMKRFEIPLATLPKLSGNVLACGQGEMGQLGMGEDVMEKTRPAIVEGLSDVVQISAGGMHNLCLTRHGTVYSFGCNDEGALGRDTSEEGSEFVPKKIDLPGQCVKVSAGDSHSACLLDDGRVYAWGSFRDSHGNMGLTLEGNKRLPIEVLPGNRWVDIASGCDHLVLLSNIGHIYTVGCAEQGQLGRVSIRAASGESRRGKTQLLQPGIVTRRSRMIVADAIWATTYCTFFKDHQTGRIFAFGLNNYCQLGIPNPSENVVKPVFVPEPTSFDEVLQIAGGQHHTLVLKSDHKVYSIGRKEYGRLGLGDDVNDDAKTLQPVVALGDKKVVSVCCGESTSFAVTDKGELYAWGMGSSLQLGTGQESDESKPALIASKQVAGKVILKASSGGQHSLFLVQETPTVTEKASTKVANAASKKTKPDSTSSSSSSSSTTVNGQAKHSESTNGEEVAAAASSSSNSADSSPKTNGDTVMAEVTESEEKASAPVPKAEQAAAAGGRKRKLK</sequence>
<evidence type="ECO:0000259" key="5">
    <source>
        <dbReference type="Pfam" id="PF25390"/>
    </source>
</evidence>
<organism evidence="6 7">
    <name type="scientific">Anopheles epiroticus</name>
    <dbReference type="NCBI Taxonomy" id="199890"/>
    <lineage>
        <taxon>Eukaryota</taxon>
        <taxon>Metazoa</taxon>
        <taxon>Ecdysozoa</taxon>
        <taxon>Arthropoda</taxon>
        <taxon>Hexapoda</taxon>
        <taxon>Insecta</taxon>
        <taxon>Pterygota</taxon>
        <taxon>Neoptera</taxon>
        <taxon>Endopterygota</taxon>
        <taxon>Diptera</taxon>
        <taxon>Nematocera</taxon>
        <taxon>Culicoidea</taxon>
        <taxon>Culicidae</taxon>
        <taxon>Anophelinae</taxon>
        <taxon>Anopheles</taxon>
    </lineage>
</organism>
<evidence type="ECO:0000256" key="3">
    <source>
        <dbReference type="PROSITE-ProRule" id="PRU00235"/>
    </source>
</evidence>
<feature type="repeat" description="RCC1" evidence="3">
    <location>
        <begin position="142"/>
        <end position="193"/>
    </location>
</feature>
<reference evidence="6" key="2">
    <citation type="submission" date="2020-05" db="UniProtKB">
        <authorList>
            <consortium name="EnsemblMetazoa"/>
        </authorList>
    </citation>
    <scope>IDENTIFICATION</scope>
    <source>
        <strain evidence="6">Epiroticus2</strain>
    </source>
</reference>
<feature type="domain" description="RCC1-like" evidence="5">
    <location>
        <begin position="41"/>
        <end position="416"/>
    </location>
</feature>